<evidence type="ECO:0000313" key="4">
    <source>
        <dbReference type="EMBL" id="KAK8836709.1"/>
    </source>
</evidence>
<protein>
    <recommendedName>
        <fullName evidence="3">Flavodoxin-like fold domain-containing protein</fullName>
    </recommendedName>
</protein>
<proteinExistence type="inferred from homology"/>
<evidence type="ECO:0000256" key="2">
    <source>
        <dbReference type="ARBA" id="ARBA00023002"/>
    </source>
</evidence>
<keyword evidence="5" id="KW-1185">Reference proteome</keyword>
<dbReference type="PANTHER" id="PTHR10204:SF34">
    <property type="entry name" value="NAD(P)H DEHYDROGENASE [QUINONE] 1 ISOFORM 1"/>
    <property type="match status" value="1"/>
</dbReference>
<dbReference type="InterPro" id="IPR051545">
    <property type="entry name" value="NAD(P)H_dehydrogenase_qn"/>
</dbReference>
<accession>A0ABR2GS38</accession>
<feature type="domain" description="Flavodoxin-like fold" evidence="3">
    <location>
        <begin position="2"/>
        <end position="177"/>
    </location>
</feature>
<dbReference type="SUPFAM" id="SSF52218">
    <property type="entry name" value="Flavoproteins"/>
    <property type="match status" value="1"/>
</dbReference>
<comment type="caution">
    <text evidence="4">The sequence shown here is derived from an EMBL/GenBank/DDBJ whole genome shotgun (WGS) entry which is preliminary data.</text>
</comment>
<organism evidence="4 5">
    <name type="scientific">Tritrichomonas musculus</name>
    <dbReference type="NCBI Taxonomy" id="1915356"/>
    <lineage>
        <taxon>Eukaryota</taxon>
        <taxon>Metamonada</taxon>
        <taxon>Parabasalia</taxon>
        <taxon>Tritrichomonadida</taxon>
        <taxon>Tritrichomonadidae</taxon>
        <taxon>Tritrichomonas</taxon>
    </lineage>
</organism>
<dbReference type="Pfam" id="PF02525">
    <property type="entry name" value="Flavodoxin_2"/>
    <property type="match status" value="1"/>
</dbReference>
<dbReference type="InterPro" id="IPR003680">
    <property type="entry name" value="Flavodoxin_fold"/>
</dbReference>
<gene>
    <name evidence="4" type="ORF">M9Y10_037647</name>
</gene>
<dbReference type="Gene3D" id="3.40.50.360">
    <property type="match status" value="1"/>
</dbReference>
<dbReference type="InterPro" id="IPR029039">
    <property type="entry name" value="Flavoprotein-like_sf"/>
</dbReference>
<sequence length="214" mass="23808">MSTSQRIAKASQESLISHGHEVRIADLFNDGFNKIPTAKPISFGEVGVAQDVEPEVARHQKDDEWRTHCILIGPMWNYCLPSVFCACYERVFRIGWACDLDALNAKGLLRGRKAMLVITCGSGSGEHGVHGEIGTVEALMAPATLGKLRYAGFEVLRTQAFYGCLPLEDEEEKMRKWKEIVANLDFRPQLAVRPAEPGGLNNLQRIAALEEIWI</sequence>
<reference evidence="4 5" key="1">
    <citation type="submission" date="2024-04" db="EMBL/GenBank/DDBJ databases">
        <title>Tritrichomonas musculus Genome.</title>
        <authorList>
            <person name="Alves-Ferreira E."/>
            <person name="Grigg M."/>
            <person name="Lorenzi H."/>
            <person name="Galac M."/>
        </authorList>
    </citation>
    <scope>NUCLEOTIDE SEQUENCE [LARGE SCALE GENOMIC DNA]</scope>
    <source>
        <strain evidence="4 5">EAF2021</strain>
    </source>
</reference>
<evidence type="ECO:0000313" key="5">
    <source>
        <dbReference type="Proteomes" id="UP001470230"/>
    </source>
</evidence>
<dbReference type="Proteomes" id="UP001470230">
    <property type="component" value="Unassembled WGS sequence"/>
</dbReference>
<comment type="similarity">
    <text evidence="1">Belongs to the NAD(P)H dehydrogenase (quinone) family.</text>
</comment>
<keyword evidence="2" id="KW-0560">Oxidoreductase</keyword>
<dbReference type="PANTHER" id="PTHR10204">
    <property type="entry name" value="NAD P H OXIDOREDUCTASE-RELATED"/>
    <property type="match status" value="1"/>
</dbReference>
<dbReference type="EMBL" id="JAPFFF010000064">
    <property type="protein sequence ID" value="KAK8836709.1"/>
    <property type="molecule type" value="Genomic_DNA"/>
</dbReference>
<evidence type="ECO:0000259" key="3">
    <source>
        <dbReference type="Pfam" id="PF02525"/>
    </source>
</evidence>
<evidence type="ECO:0000256" key="1">
    <source>
        <dbReference type="ARBA" id="ARBA00006252"/>
    </source>
</evidence>
<name>A0ABR2GS38_9EUKA</name>